<dbReference type="GO" id="GO:0016491">
    <property type="term" value="F:oxidoreductase activity"/>
    <property type="evidence" value="ECO:0007669"/>
    <property type="project" value="UniProtKB-KW"/>
</dbReference>
<reference evidence="4" key="1">
    <citation type="submission" date="2023-06" db="EMBL/GenBank/DDBJ databases">
        <title>Genome-scale phylogeny and comparative genomics of the fungal order Sordariales.</title>
        <authorList>
            <consortium name="Lawrence Berkeley National Laboratory"/>
            <person name="Hensen N."/>
            <person name="Bonometti L."/>
            <person name="Westerberg I."/>
            <person name="Brannstrom I.O."/>
            <person name="Guillou S."/>
            <person name="Cros-Aarteil S."/>
            <person name="Calhoun S."/>
            <person name="Haridas S."/>
            <person name="Kuo A."/>
            <person name="Mondo S."/>
            <person name="Pangilinan J."/>
            <person name="Riley R."/>
            <person name="LaButti K."/>
            <person name="Andreopoulos B."/>
            <person name="Lipzen A."/>
            <person name="Chen C."/>
            <person name="Yanf M."/>
            <person name="Daum C."/>
            <person name="Ng V."/>
            <person name="Clum A."/>
            <person name="Steindorff A."/>
            <person name="Ohm R."/>
            <person name="Martin F."/>
            <person name="Silar P."/>
            <person name="Natvig D."/>
            <person name="Lalanne C."/>
            <person name="Gautier V."/>
            <person name="Ament-velasquez S.L."/>
            <person name="Kruys A."/>
            <person name="Hutchinson M.I."/>
            <person name="Powell A.J."/>
            <person name="Barry K."/>
            <person name="Miller A.N."/>
            <person name="Grigoriev I.V."/>
            <person name="Debuchy R."/>
            <person name="Gladieux P."/>
            <person name="Thoren M.H."/>
            <person name="Johannesson H."/>
        </authorList>
    </citation>
    <scope>NUCLEOTIDE SEQUENCE</scope>
    <source>
        <strain evidence="4">SMH3391-2</strain>
    </source>
</reference>
<accession>A0AA39U2W1</accession>
<dbReference type="Proteomes" id="UP001174934">
    <property type="component" value="Unassembled WGS sequence"/>
</dbReference>
<feature type="domain" description="NmrA-like" evidence="3">
    <location>
        <begin position="10"/>
        <end position="142"/>
    </location>
</feature>
<dbReference type="AlphaFoldDB" id="A0AA39U2W1"/>
<dbReference type="CDD" id="cd05259">
    <property type="entry name" value="PCBER_SDR_a"/>
    <property type="match status" value="1"/>
</dbReference>
<protein>
    <recommendedName>
        <fullName evidence="3">NmrA-like domain-containing protein</fullName>
    </recommendedName>
</protein>
<dbReference type="EMBL" id="JAULSR010000010">
    <property type="protein sequence ID" value="KAK0610610.1"/>
    <property type="molecule type" value="Genomic_DNA"/>
</dbReference>
<keyword evidence="5" id="KW-1185">Reference proteome</keyword>
<dbReference type="InterPro" id="IPR008030">
    <property type="entry name" value="NmrA-like"/>
</dbReference>
<evidence type="ECO:0000313" key="5">
    <source>
        <dbReference type="Proteomes" id="UP001174934"/>
    </source>
</evidence>
<dbReference type="Gene3D" id="3.40.50.720">
    <property type="entry name" value="NAD(P)-binding Rossmann-like Domain"/>
    <property type="match status" value="1"/>
</dbReference>
<dbReference type="InterPro" id="IPR045312">
    <property type="entry name" value="PCBER-like"/>
</dbReference>
<dbReference type="InterPro" id="IPR036291">
    <property type="entry name" value="NAD(P)-bd_dom_sf"/>
</dbReference>
<gene>
    <name evidence="4" type="ORF">B0T17DRAFT_119327</name>
</gene>
<evidence type="ECO:0000259" key="3">
    <source>
        <dbReference type="Pfam" id="PF05368"/>
    </source>
</evidence>
<evidence type="ECO:0000256" key="1">
    <source>
        <dbReference type="ARBA" id="ARBA00022857"/>
    </source>
</evidence>
<name>A0AA39U2W1_9PEZI</name>
<dbReference type="PANTHER" id="PTHR47706">
    <property type="entry name" value="NMRA-LIKE FAMILY PROTEIN"/>
    <property type="match status" value="1"/>
</dbReference>
<sequence length="305" mass="32203">MTSSNNTAIKVAVAGATGRLGLPVVAELLKAGFQVTALTRASANSDGTGPSIPPSVASVEVDYASLSSLTSALQGIDAVVSTLSSAALSSQILLIQAAAAAGVKRFIPSEFGSNTLNPKSQALPVYRDKVLVQESLREIVSRSGQEGGGLTYTLILTGPFLDYGIATGLLLHLASRSATVYDGGKTKFSSTTLATISKAVSGVLSNLEATANRVVRVHDVAVTQRELIDAAKRAVGEEGWSEKEERIEDVLKKAWEEEKHPDPNAFPGLNFIRAAVFAEGYGQWFEENDNELLGIEEMGEENISH</sequence>
<keyword evidence="1" id="KW-0521">NADP</keyword>
<comment type="caution">
    <text evidence="4">The sequence shown here is derived from an EMBL/GenBank/DDBJ whole genome shotgun (WGS) entry which is preliminary data.</text>
</comment>
<proteinExistence type="predicted"/>
<evidence type="ECO:0000313" key="4">
    <source>
        <dbReference type="EMBL" id="KAK0610610.1"/>
    </source>
</evidence>
<organism evidence="4 5">
    <name type="scientific">Bombardia bombarda</name>
    <dbReference type="NCBI Taxonomy" id="252184"/>
    <lineage>
        <taxon>Eukaryota</taxon>
        <taxon>Fungi</taxon>
        <taxon>Dikarya</taxon>
        <taxon>Ascomycota</taxon>
        <taxon>Pezizomycotina</taxon>
        <taxon>Sordariomycetes</taxon>
        <taxon>Sordariomycetidae</taxon>
        <taxon>Sordariales</taxon>
        <taxon>Lasiosphaeriaceae</taxon>
        <taxon>Bombardia</taxon>
    </lineage>
</organism>
<dbReference type="PANTHER" id="PTHR47706:SF1">
    <property type="entry name" value="CIPA-LIKE, PUTATIVE (AFU_ORTHOLOGUE AFUA_1G12460)-RELATED"/>
    <property type="match status" value="1"/>
</dbReference>
<keyword evidence="2" id="KW-0560">Oxidoreductase</keyword>
<dbReference type="InterPro" id="IPR051609">
    <property type="entry name" value="NmrA/Isoflavone_reductase-like"/>
</dbReference>
<dbReference type="Gene3D" id="3.90.25.10">
    <property type="entry name" value="UDP-galactose 4-epimerase, domain 1"/>
    <property type="match status" value="1"/>
</dbReference>
<dbReference type="Pfam" id="PF05368">
    <property type="entry name" value="NmrA"/>
    <property type="match status" value="1"/>
</dbReference>
<evidence type="ECO:0000256" key="2">
    <source>
        <dbReference type="ARBA" id="ARBA00023002"/>
    </source>
</evidence>
<dbReference type="SUPFAM" id="SSF51735">
    <property type="entry name" value="NAD(P)-binding Rossmann-fold domains"/>
    <property type="match status" value="1"/>
</dbReference>